<dbReference type="InterPro" id="IPR037050">
    <property type="entry name" value="DUF1254_sf"/>
</dbReference>
<evidence type="ECO:0008006" key="5">
    <source>
        <dbReference type="Google" id="ProtNLM"/>
    </source>
</evidence>
<feature type="domain" description="DUF1214" evidence="1">
    <location>
        <begin position="304"/>
        <end position="406"/>
    </location>
</feature>
<accession>A0A543PUJ1</accession>
<dbReference type="EMBL" id="VFQF01000001">
    <property type="protein sequence ID" value="TQN47726.1"/>
    <property type="molecule type" value="Genomic_DNA"/>
</dbReference>
<sequence>MTSAQDLARRCVPPSLPTVDLHRILVGFALDPASPEYRAPLNHVHHSRDLADPQDRSVVNLNVDTPYSYAWLDLRGGPVLLTMPAHEPDRYMSAQLVDLYTHIVGYVSPRTGGTAGGAFLVRGPSKAGPAVDADEVFDCPTDLCLVLVRTQLFDDADLPNVARLQDEVTLEPLGFPRPAPTGWPAPVDVRAPLDAGFLEAMDWMLQFMPRLPEDTNIRADLAELGCGTGQVADLLSVLDVAAQVRTGLEQGRQDVLARCATVRSSAELFGSREMLSGDDLTRAAGAYLGILGNAAEEYLGVGYHGDSHGRPFDGQHGYTIRFAPDGLPPVDAFWSITLYDAGQHLYANELSRYSLGTRQLPGMLRDPDGGLTVHVQHDRPSPQLLANWLPAPQAPFGLTFRTYLPRDAIRDGSWTAPPVTRTP</sequence>
<dbReference type="Pfam" id="PF06742">
    <property type="entry name" value="DUF1214"/>
    <property type="match status" value="1"/>
</dbReference>
<dbReference type="InterPro" id="IPR010621">
    <property type="entry name" value="DUF1214"/>
</dbReference>
<organism evidence="3 4">
    <name type="scientific">Humibacillus xanthopallidus</name>
    <dbReference type="NCBI Taxonomy" id="412689"/>
    <lineage>
        <taxon>Bacteria</taxon>
        <taxon>Bacillati</taxon>
        <taxon>Actinomycetota</taxon>
        <taxon>Actinomycetes</taxon>
        <taxon>Micrococcales</taxon>
        <taxon>Intrasporangiaceae</taxon>
        <taxon>Humibacillus</taxon>
    </lineage>
</organism>
<dbReference type="InterPro" id="IPR010679">
    <property type="entry name" value="DUF1254"/>
</dbReference>
<dbReference type="SUPFAM" id="SSF160935">
    <property type="entry name" value="VPA0735-like"/>
    <property type="match status" value="1"/>
</dbReference>
<dbReference type="Proteomes" id="UP000320085">
    <property type="component" value="Unassembled WGS sequence"/>
</dbReference>
<reference evidence="3 4" key="1">
    <citation type="submission" date="2019-06" db="EMBL/GenBank/DDBJ databases">
        <title>Sequencing the genomes of 1000 actinobacteria strains.</title>
        <authorList>
            <person name="Klenk H.-P."/>
        </authorList>
    </citation>
    <scope>NUCLEOTIDE SEQUENCE [LARGE SCALE GENOMIC DNA]</scope>
    <source>
        <strain evidence="3 4">DSM 21776</strain>
    </source>
</reference>
<feature type="domain" description="DUF1254" evidence="2">
    <location>
        <begin position="42"/>
        <end position="172"/>
    </location>
</feature>
<evidence type="ECO:0000313" key="3">
    <source>
        <dbReference type="EMBL" id="TQN47726.1"/>
    </source>
</evidence>
<dbReference type="PANTHER" id="PTHR36509">
    <property type="entry name" value="BLL3101 PROTEIN"/>
    <property type="match status" value="1"/>
</dbReference>
<name>A0A543PUJ1_9MICO</name>
<dbReference type="AlphaFoldDB" id="A0A543PUJ1"/>
<evidence type="ECO:0000313" key="4">
    <source>
        <dbReference type="Proteomes" id="UP000320085"/>
    </source>
</evidence>
<dbReference type="OrthoDB" id="40820at2"/>
<dbReference type="Pfam" id="PF06863">
    <property type="entry name" value="DUF1254"/>
    <property type="match status" value="1"/>
</dbReference>
<proteinExistence type="predicted"/>
<dbReference type="Gene3D" id="2.60.120.600">
    <property type="entry name" value="Domain of unknown function DUF1214, C-terminal domain"/>
    <property type="match status" value="1"/>
</dbReference>
<evidence type="ECO:0000259" key="1">
    <source>
        <dbReference type="Pfam" id="PF06742"/>
    </source>
</evidence>
<protein>
    <recommendedName>
        <fullName evidence="5">DUF1254 domain-containing protein</fullName>
    </recommendedName>
</protein>
<comment type="caution">
    <text evidence="3">The sequence shown here is derived from an EMBL/GenBank/DDBJ whole genome shotgun (WGS) entry which is preliminary data.</text>
</comment>
<dbReference type="Gene3D" id="2.60.40.1610">
    <property type="entry name" value="Domain of unknown function DUF1254"/>
    <property type="match status" value="1"/>
</dbReference>
<gene>
    <name evidence="3" type="ORF">FHX52_0841</name>
</gene>
<dbReference type="PANTHER" id="PTHR36509:SF2">
    <property type="entry name" value="BLL3101 PROTEIN"/>
    <property type="match status" value="1"/>
</dbReference>
<dbReference type="InterPro" id="IPR037049">
    <property type="entry name" value="DUF1214_C_sf"/>
</dbReference>
<evidence type="ECO:0000259" key="2">
    <source>
        <dbReference type="Pfam" id="PF06863"/>
    </source>
</evidence>
<dbReference type="RefSeq" id="WP_141820167.1">
    <property type="nucleotide sequence ID" value="NZ_BAAAQC010000016.1"/>
</dbReference>